<evidence type="ECO:0000259" key="3">
    <source>
        <dbReference type="PROSITE" id="PS50097"/>
    </source>
</evidence>
<keyword evidence="2" id="KW-0677">Repeat</keyword>
<comment type="caution">
    <text evidence="4">The sequence shown here is derived from an EMBL/GenBank/DDBJ whole genome shotgun (WGS) entry which is preliminary data.</text>
</comment>
<accession>A0A9N8ET79</accession>
<feature type="domain" description="BTB" evidence="3">
    <location>
        <begin position="28"/>
        <end position="95"/>
    </location>
</feature>
<dbReference type="Pfam" id="PF00651">
    <property type="entry name" value="BTB"/>
    <property type="match status" value="1"/>
</dbReference>
<dbReference type="PANTHER" id="PTHR45632">
    <property type="entry name" value="LD33804P"/>
    <property type="match status" value="1"/>
</dbReference>
<dbReference type="InterPro" id="IPR011333">
    <property type="entry name" value="SKP1/BTB/POZ_sf"/>
</dbReference>
<dbReference type="Proteomes" id="UP001153069">
    <property type="component" value="Unassembled WGS sequence"/>
</dbReference>
<dbReference type="AlphaFoldDB" id="A0A9N8ET79"/>
<name>A0A9N8ET79_9STRA</name>
<evidence type="ECO:0000256" key="1">
    <source>
        <dbReference type="ARBA" id="ARBA00022441"/>
    </source>
</evidence>
<dbReference type="SMART" id="SM00225">
    <property type="entry name" value="BTB"/>
    <property type="match status" value="1"/>
</dbReference>
<dbReference type="PANTHER" id="PTHR45632:SF3">
    <property type="entry name" value="KELCH-LIKE PROTEIN 32"/>
    <property type="match status" value="1"/>
</dbReference>
<dbReference type="InterPro" id="IPR000210">
    <property type="entry name" value="BTB/POZ_dom"/>
</dbReference>
<dbReference type="PROSITE" id="PS50097">
    <property type="entry name" value="BTB"/>
    <property type="match status" value="1"/>
</dbReference>
<protein>
    <recommendedName>
        <fullName evidence="3">BTB domain-containing protein</fullName>
    </recommendedName>
</protein>
<dbReference type="CDD" id="cd18186">
    <property type="entry name" value="BTB_POZ_ZBTB_KLHL-like"/>
    <property type="match status" value="1"/>
</dbReference>
<dbReference type="Gene3D" id="3.30.710.10">
    <property type="entry name" value="Potassium Channel Kv1.1, Chain A"/>
    <property type="match status" value="1"/>
</dbReference>
<evidence type="ECO:0000313" key="4">
    <source>
        <dbReference type="EMBL" id="CAB9525945.1"/>
    </source>
</evidence>
<proteinExistence type="predicted"/>
<dbReference type="OrthoDB" id="9979965at2759"/>
<keyword evidence="5" id="KW-1185">Reference proteome</keyword>
<organism evidence="4 5">
    <name type="scientific">Seminavis robusta</name>
    <dbReference type="NCBI Taxonomy" id="568900"/>
    <lineage>
        <taxon>Eukaryota</taxon>
        <taxon>Sar</taxon>
        <taxon>Stramenopiles</taxon>
        <taxon>Ochrophyta</taxon>
        <taxon>Bacillariophyta</taxon>
        <taxon>Bacillariophyceae</taxon>
        <taxon>Bacillariophycidae</taxon>
        <taxon>Naviculales</taxon>
        <taxon>Naviculaceae</taxon>
        <taxon>Seminavis</taxon>
    </lineage>
</organism>
<sequence length="274" mass="30030">MEASKDDNDNEVSIREMLRSFLTDDALNDVTLKGIDGVEVPANRFLLAARSKVFRGMLLGKFQEASSPVVELGFKGIVLKSVVEYILTDSVQSLNCKKRKSQDGSSFDFQMIQSLVAVAEAASYFQLPGLGRSTMKACRQILVFSPCSSFAVLQACKMAGPVIPASMAEQAMKKICSVPAQSISKEHVRCLSADVLEEILQNPKTEMTEYHLFQILQVWAEGNGDDNNNNQTKAKALSKHICLQKINPETLSTTIAASGLVTSEQLLEAYKSRP</sequence>
<evidence type="ECO:0000313" key="5">
    <source>
        <dbReference type="Proteomes" id="UP001153069"/>
    </source>
</evidence>
<dbReference type="SUPFAM" id="SSF54695">
    <property type="entry name" value="POZ domain"/>
    <property type="match status" value="1"/>
</dbReference>
<reference evidence="4" key="1">
    <citation type="submission" date="2020-06" db="EMBL/GenBank/DDBJ databases">
        <authorList>
            <consortium name="Plant Systems Biology data submission"/>
        </authorList>
    </citation>
    <scope>NUCLEOTIDE SEQUENCE</scope>
    <source>
        <strain evidence="4">D6</strain>
    </source>
</reference>
<dbReference type="EMBL" id="CAICTM010001751">
    <property type="protein sequence ID" value="CAB9525945.1"/>
    <property type="molecule type" value="Genomic_DNA"/>
</dbReference>
<dbReference type="Gene3D" id="1.25.40.420">
    <property type="match status" value="1"/>
</dbReference>
<keyword evidence="1" id="KW-0880">Kelch repeat</keyword>
<gene>
    <name evidence="4" type="ORF">SEMRO_1753_G295400.1</name>
</gene>
<evidence type="ECO:0000256" key="2">
    <source>
        <dbReference type="ARBA" id="ARBA00022737"/>
    </source>
</evidence>